<dbReference type="STRING" id="742743.HMPREF9453_01341"/>
<dbReference type="EMBL" id="ADLT01000045">
    <property type="protein sequence ID" value="EHO62749.1"/>
    <property type="molecule type" value="Genomic_DNA"/>
</dbReference>
<keyword evidence="2" id="KW-1185">Reference proteome</keyword>
<proteinExistence type="predicted"/>
<name>H1D153_9FIRM</name>
<dbReference type="RefSeq" id="WP_008859835.1">
    <property type="nucleotide sequence ID" value="NZ_JH591188.1"/>
</dbReference>
<organism evidence="1 2">
    <name type="scientific">Dialister succinatiphilus YIT 11850</name>
    <dbReference type="NCBI Taxonomy" id="742743"/>
    <lineage>
        <taxon>Bacteria</taxon>
        <taxon>Bacillati</taxon>
        <taxon>Bacillota</taxon>
        <taxon>Negativicutes</taxon>
        <taxon>Veillonellales</taxon>
        <taxon>Veillonellaceae</taxon>
        <taxon>Dialister</taxon>
    </lineage>
</organism>
<accession>H1D153</accession>
<evidence type="ECO:0000313" key="2">
    <source>
        <dbReference type="Proteomes" id="UP000003277"/>
    </source>
</evidence>
<dbReference type="Proteomes" id="UP000003277">
    <property type="component" value="Unassembled WGS sequence"/>
</dbReference>
<dbReference type="PATRIC" id="fig|742743.3.peg.1360"/>
<sequence>MKKNLSREIMGAVNEMGKERAIVLWFARRRMYRADEICHICGIDLAFHLW</sequence>
<dbReference type="GO" id="GO:0006508">
    <property type="term" value="P:proteolysis"/>
    <property type="evidence" value="ECO:0007669"/>
    <property type="project" value="UniProtKB-KW"/>
</dbReference>
<keyword evidence="1" id="KW-0378">Hydrolase</keyword>
<gene>
    <name evidence="1" type="ORF">HMPREF9453_01341</name>
</gene>
<keyword evidence="1" id="KW-0645">Protease</keyword>
<dbReference type="OrthoDB" id="15218at2"/>
<dbReference type="AlphaFoldDB" id="H1D153"/>
<evidence type="ECO:0000313" key="1">
    <source>
        <dbReference type="EMBL" id="EHO62749.1"/>
    </source>
</evidence>
<dbReference type="HOGENOM" id="CLU_3117223_0_0_9"/>
<comment type="caution">
    <text evidence="1">The sequence shown here is derived from an EMBL/GenBank/DDBJ whole genome shotgun (WGS) entry which is preliminary data.</text>
</comment>
<protein>
    <submittedName>
        <fullName evidence="1">Protease HtpX</fullName>
    </submittedName>
</protein>
<dbReference type="GO" id="GO:0008233">
    <property type="term" value="F:peptidase activity"/>
    <property type="evidence" value="ECO:0007669"/>
    <property type="project" value="UniProtKB-KW"/>
</dbReference>
<reference evidence="1 2" key="1">
    <citation type="submission" date="2011-11" db="EMBL/GenBank/DDBJ databases">
        <title>The Genome Sequence of Dialister succinatiphilus YIT 11850.</title>
        <authorList>
            <consortium name="The Broad Institute Genome Sequencing Platform"/>
            <person name="Earl A."/>
            <person name="Ward D."/>
            <person name="Feldgarden M."/>
            <person name="Gevers D."/>
            <person name="Morotomi M."/>
            <person name="Young S.K."/>
            <person name="Zeng Q."/>
            <person name="Gargeya S."/>
            <person name="Fitzgerald M."/>
            <person name="Haas B."/>
            <person name="Abouelleil A."/>
            <person name="Alvarado L."/>
            <person name="Arachchi H.M."/>
            <person name="Berlin A."/>
            <person name="Brown A."/>
            <person name="Chapman S.B."/>
            <person name="Dunbar C."/>
            <person name="Gearin G."/>
            <person name="Goldberg J."/>
            <person name="Griggs A."/>
            <person name="Gujja S."/>
            <person name="Heiman D."/>
            <person name="Howarth C."/>
            <person name="Lui A."/>
            <person name="MacDonald P.J.P."/>
            <person name="Montmayeur A."/>
            <person name="Murphy C."/>
            <person name="Neiman D."/>
            <person name="Pearson M."/>
            <person name="Priest M."/>
            <person name="Roberts A."/>
            <person name="Saif S."/>
            <person name="Shea T."/>
            <person name="Sisk P."/>
            <person name="Stolte C."/>
            <person name="Sykes S."/>
            <person name="Wortman J."/>
            <person name="Nusbaum C."/>
            <person name="Birren B."/>
        </authorList>
    </citation>
    <scope>NUCLEOTIDE SEQUENCE [LARGE SCALE GENOMIC DNA]</scope>
    <source>
        <strain evidence="1 2">YIT 11850</strain>
    </source>
</reference>
<dbReference type="GeneID" id="98910986"/>